<dbReference type="Pfam" id="PF06026">
    <property type="entry name" value="Rib_5-P_isom_A"/>
    <property type="match status" value="1"/>
</dbReference>
<dbReference type="Gene3D" id="3.30.70.260">
    <property type="match status" value="1"/>
</dbReference>
<keyword evidence="10" id="KW-1185">Reference proteome</keyword>
<protein>
    <recommendedName>
        <fullName evidence="5">Ribose-5-phosphate isomerase</fullName>
        <ecNumber evidence="4">5.3.1.6</ecNumber>
    </recommendedName>
    <alternativeName>
        <fullName evidence="8">D-ribose-5-phosphate ketol-isomerase</fullName>
    </alternativeName>
    <alternativeName>
        <fullName evidence="7">Phosphoriboisomerase</fullName>
    </alternativeName>
</protein>
<dbReference type="NCBIfam" id="TIGR00021">
    <property type="entry name" value="rpiA"/>
    <property type="match status" value="1"/>
</dbReference>
<dbReference type="PANTHER" id="PTHR11934:SF0">
    <property type="entry name" value="RIBOSE-5-PHOSPHATE ISOMERASE"/>
    <property type="match status" value="1"/>
</dbReference>
<dbReference type="OrthoDB" id="497541at2759"/>
<sequence>MSLDLVEQSKKLCAYAAVDENLKPNHKVIGIGSGSTVVYVAERIGQLPNKKEFVCIPTGFQSKQLIIDNGLQLGGLEEYSKIDIAFDGADEIDSQLNVIKGGGACLLQEKLVADSSADFIIVADDRKNTGILGSGWKKGVPIEVIPNAYNKITNELLAIGGLPKVRPGAPAKAGPVITDNGNFIIDCDFGEIKVTDVEPLNNKIKAMVGVVETGLFVKMAKKAYIGNADAFSTYKRIFKAKDVVTNKAMLKKYYPISAKEANNKARKFGTWRAEKFEYPPVTEYKDWSVTETPPIPYRAFKHTYFFTMGIRSMDWTSWIELDNEWTKYHNRKLERLEERRHELVGTQDDVWDAAIEVLMEFREFLPKRYPSLFMKTPKGINNVVTGEVFEFNDVPRSEFKKDPMEMAALMVQDDLAILKEDENGQYILRGGAIMLAGFWRLGDKLNLPLSAIHTSGDVPKYEEKLKKPMEKFFSRLTCDKPVVRNNYFLQTDEDVAWSSSIGSEDIPEVGWNTAKEATDINRIYYRSERQSVRRLPISGCIFFTIRTYFLPITKLCEEPHIPKRLLDGILSWDDDVKRYRGYEKFHKVLMPYLEEQSKIQEAKGITVANEVDNYPY</sequence>
<reference evidence="9 10" key="1">
    <citation type="journal article" date="2019" name="Front. Genet.">
        <title>Whole-Genome Sequencing of the Opportunistic Yeast Pathogen Candida inconspicua Uncovers Its Hybrid Origin.</title>
        <authorList>
            <person name="Mixao V."/>
            <person name="Hansen A.P."/>
            <person name="Saus E."/>
            <person name="Boekhout T."/>
            <person name="Lass-Florl C."/>
            <person name="Gabaldon T."/>
        </authorList>
    </citation>
    <scope>NUCLEOTIDE SEQUENCE [LARGE SCALE GENOMIC DNA]</scope>
    <source>
        <strain evidence="9 10">CBS 180</strain>
    </source>
</reference>
<evidence type="ECO:0000256" key="4">
    <source>
        <dbReference type="ARBA" id="ARBA00011959"/>
    </source>
</evidence>
<dbReference type="GO" id="GO:0004751">
    <property type="term" value="F:ribose-5-phosphate isomerase activity"/>
    <property type="evidence" value="ECO:0007669"/>
    <property type="project" value="UniProtKB-EC"/>
</dbReference>
<evidence type="ECO:0000313" key="10">
    <source>
        <dbReference type="Proteomes" id="UP000307173"/>
    </source>
</evidence>
<dbReference type="EC" id="5.3.1.6" evidence="4"/>
<dbReference type="GO" id="GO:0009052">
    <property type="term" value="P:pentose-phosphate shunt, non-oxidative branch"/>
    <property type="evidence" value="ECO:0007669"/>
    <property type="project" value="InterPro"/>
</dbReference>
<dbReference type="UniPathway" id="UPA00115">
    <property type="reaction ID" value="UER00412"/>
</dbReference>
<evidence type="ECO:0000256" key="7">
    <source>
        <dbReference type="ARBA" id="ARBA00029734"/>
    </source>
</evidence>
<dbReference type="Pfam" id="PF11927">
    <property type="entry name" value="HODM_asu-like"/>
    <property type="match status" value="1"/>
</dbReference>
<dbReference type="NCBIfam" id="NF001924">
    <property type="entry name" value="PRK00702.1"/>
    <property type="match status" value="1"/>
</dbReference>
<dbReference type="InterPro" id="IPR021848">
    <property type="entry name" value="HODM_asu-like"/>
</dbReference>
<evidence type="ECO:0000256" key="1">
    <source>
        <dbReference type="ARBA" id="ARBA00001713"/>
    </source>
</evidence>
<keyword evidence="6" id="KW-0413">Isomerase</keyword>
<dbReference type="FunFam" id="3.30.70.260:FF:000018">
    <property type="entry name" value="Ribose-5-phosphate isomerase A"/>
    <property type="match status" value="1"/>
</dbReference>
<name>A0A4T0X3H1_9ASCO</name>
<comment type="caution">
    <text evidence="9">The sequence shown here is derived from an EMBL/GenBank/DDBJ whole genome shotgun (WGS) entry which is preliminary data.</text>
</comment>
<dbReference type="GO" id="GO:0005737">
    <property type="term" value="C:cytoplasm"/>
    <property type="evidence" value="ECO:0007669"/>
    <property type="project" value="TreeGrafter"/>
</dbReference>
<dbReference type="STRING" id="52247.A0A4T0X3H1"/>
<accession>A0A4T0X3H1</accession>
<dbReference type="InterPro" id="IPR037171">
    <property type="entry name" value="NagB/RpiA_transferase-like"/>
</dbReference>
<evidence type="ECO:0000256" key="5">
    <source>
        <dbReference type="ARBA" id="ARBA00019150"/>
    </source>
</evidence>
<evidence type="ECO:0000256" key="8">
    <source>
        <dbReference type="ARBA" id="ARBA00032273"/>
    </source>
</evidence>
<dbReference type="FunFam" id="3.40.50.1360:FF:000014">
    <property type="entry name" value="Ribose 5-phosphate isomerase"/>
    <property type="match status" value="1"/>
</dbReference>
<evidence type="ECO:0000256" key="2">
    <source>
        <dbReference type="ARBA" id="ARBA00004988"/>
    </source>
</evidence>
<evidence type="ECO:0000256" key="6">
    <source>
        <dbReference type="ARBA" id="ARBA00023235"/>
    </source>
</evidence>
<dbReference type="Gene3D" id="3.40.50.1360">
    <property type="match status" value="1"/>
</dbReference>
<evidence type="ECO:0000313" key="9">
    <source>
        <dbReference type="EMBL" id="TID29743.1"/>
    </source>
</evidence>
<comment type="similarity">
    <text evidence="3">Belongs to the ribose 5-phosphate isomerase family.</text>
</comment>
<dbReference type="EMBL" id="SELW01000262">
    <property type="protein sequence ID" value="TID29743.1"/>
    <property type="molecule type" value="Genomic_DNA"/>
</dbReference>
<dbReference type="InterPro" id="IPR004788">
    <property type="entry name" value="Ribose5P_isomerase_type_A"/>
</dbReference>
<comment type="catalytic activity">
    <reaction evidence="1">
        <text>aldehydo-D-ribose 5-phosphate = D-ribulose 5-phosphate</text>
        <dbReference type="Rhea" id="RHEA:14657"/>
        <dbReference type="ChEBI" id="CHEBI:58121"/>
        <dbReference type="ChEBI" id="CHEBI:58273"/>
        <dbReference type="EC" id="5.3.1.6"/>
    </reaction>
</comment>
<organism evidence="9 10">
    <name type="scientific">Pichia inconspicua</name>
    <dbReference type="NCBI Taxonomy" id="52247"/>
    <lineage>
        <taxon>Eukaryota</taxon>
        <taxon>Fungi</taxon>
        <taxon>Dikarya</taxon>
        <taxon>Ascomycota</taxon>
        <taxon>Saccharomycotina</taxon>
        <taxon>Pichiomycetes</taxon>
        <taxon>Pichiales</taxon>
        <taxon>Pichiaceae</taxon>
        <taxon>Pichia</taxon>
    </lineage>
</organism>
<evidence type="ECO:0000256" key="3">
    <source>
        <dbReference type="ARBA" id="ARBA00008088"/>
    </source>
</evidence>
<comment type="pathway">
    <text evidence="2">Carbohydrate degradation; pentose phosphate pathway; D-ribose 5-phosphate from D-ribulose 5-phosphate (non-oxidative stage): step 1/1.</text>
</comment>
<dbReference type="SUPFAM" id="SSF75445">
    <property type="entry name" value="D-ribose-5-phosphate isomerase (RpiA), lid domain"/>
    <property type="match status" value="1"/>
</dbReference>
<dbReference type="PANTHER" id="PTHR11934">
    <property type="entry name" value="RIBOSE-5-PHOSPHATE ISOMERASE"/>
    <property type="match status" value="1"/>
</dbReference>
<gene>
    <name evidence="9" type="ORF">CANINC_001661</name>
</gene>
<dbReference type="SUPFAM" id="SSF100950">
    <property type="entry name" value="NagB/RpiA/CoA transferase-like"/>
    <property type="match status" value="1"/>
</dbReference>
<dbReference type="Proteomes" id="UP000307173">
    <property type="component" value="Unassembled WGS sequence"/>
</dbReference>
<dbReference type="AlphaFoldDB" id="A0A4T0X3H1"/>
<dbReference type="GO" id="GO:0006014">
    <property type="term" value="P:D-ribose metabolic process"/>
    <property type="evidence" value="ECO:0007669"/>
    <property type="project" value="TreeGrafter"/>
</dbReference>
<proteinExistence type="inferred from homology"/>
<dbReference type="CDD" id="cd01398">
    <property type="entry name" value="RPI_A"/>
    <property type="match status" value="1"/>
</dbReference>